<dbReference type="Proteomes" id="UP000887564">
    <property type="component" value="Unplaced"/>
</dbReference>
<evidence type="ECO:0000313" key="2">
    <source>
        <dbReference type="WBParaSite" id="PEQ_0001269701-mRNA-1"/>
    </source>
</evidence>
<proteinExistence type="predicted"/>
<reference evidence="2" key="1">
    <citation type="submission" date="2022-11" db="UniProtKB">
        <authorList>
            <consortium name="WormBaseParasite"/>
        </authorList>
    </citation>
    <scope>IDENTIFICATION</scope>
</reference>
<name>A0A914S2Z4_PAREQ</name>
<organism evidence="1 2">
    <name type="scientific">Parascaris equorum</name>
    <name type="common">Equine roundworm</name>
    <dbReference type="NCBI Taxonomy" id="6256"/>
    <lineage>
        <taxon>Eukaryota</taxon>
        <taxon>Metazoa</taxon>
        <taxon>Ecdysozoa</taxon>
        <taxon>Nematoda</taxon>
        <taxon>Chromadorea</taxon>
        <taxon>Rhabditida</taxon>
        <taxon>Spirurina</taxon>
        <taxon>Ascaridomorpha</taxon>
        <taxon>Ascaridoidea</taxon>
        <taxon>Ascarididae</taxon>
        <taxon>Parascaris</taxon>
    </lineage>
</organism>
<evidence type="ECO:0000313" key="1">
    <source>
        <dbReference type="Proteomes" id="UP000887564"/>
    </source>
</evidence>
<sequence>MGLLTLRKNGTDPTAVVKMDLVSHMATLFVLKSQKIAVLDSALTDAGRLHIALTYTSLPFALHRCDSP</sequence>
<accession>A0A914S2Z4</accession>
<keyword evidence="1" id="KW-1185">Reference proteome</keyword>
<protein>
    <submittedName>
        <fullName evidence="2">Uncharacterized protein</fullName>
    </submittedName>
</protein>
<dbReference type="WBParaSite" id="PEQ_0001269701-mRNA-1">
    <property type="protein sequence ID" value="PEQ_0001269701-mRNA-1"/>
    <property type="gene ID" value="PEQ_0001269701"/>
</dbReference>
<dbReference type="AlphaFoldDB" id="A0A914S2Z4"/>